<feature type="region of interest" description="Disordered" evidence="1">
    <location>
        <begin position="131"/>
        <end position="152"/>
    </location>
</feature>
<sequence length="302" mass="32594">MAPCPSQKKRRASKKLAKLASPESPGFSKSTSQNKPTKPRPKEIKVGHRVKKFKSNIEKENSIAVAPDAVVAASGETQCTPVARKKPSNKRPAGHVPIAPALTPATIPATPILEPATLDTFAQPLRPIFPPPEVHPSPAKNQNTTTGGITPRLQDTYSDYVRLPDNQPTNETQAGCTSNAKSRLIESSYALHSLRANESYAQPQPYLGQLVPDLVEQKPYSQQCQRSSGPVEIACNCTPAQTTETRSSRSDLSEAHIDRTDSLLIPSPASSGPKLTSGMPVLSRAHTDKEIHLKMGISYITN</sequence>
<evidence type="ECO:0000313" key="2">
    <source>
        <dbReference type="EMBL" id="PHH53629.1"/>
    </source>
</evidence>
<feature type="compositionally biased region" description="Basic residues" evidence="1">
    <location>
        <begin position="83"/>
        <end position="93"/>
    </location>
</feature>
<dbReference type="Proteomes" id="UP000222788">
    <property type="component" value="Unassembled WGS sequence"/>
</dbReference>
<dbReference type="AlphaFoldDB" id="A0A2C5WXS8"/>
<reference evidence="2 3" key="2">
    <citation type="journal article" date="2013" name="IMA Fungus">
        <title>IMA Genome-F 1: Ceratocystis fimbriata: Draft nuclear genome sequence for the plant pathogen, Ceratocystis fimbriata.</title>
        <authorList>
            <person name="Wilken P.M."/>
            <person name="Steenkamp E.T."/>
            <person name="Wingfield M.J."/>
            <person name="de Beer Z.W."/>
            <person name="Wingfield B.D."/>
        </authorList>
    </citation>
    <scope>NUCLEOTIDE SEQUENCE [LARGE SCALE GENOMIC DNA]</scope>
    <source>
        <strain evidence="2 3">CBS 114723</strain>
    </source>
</reference>
<accession>A0A2C5WXS8</accession>
<name>A0A2C5WXS8_9PEZI</name>
<reference evidence="2 3" key="1">
    <citation type="journal article" date="2013" name="Fungal Biol.">
        <title>Analysis of microsatellite markers in the genome of the plant pathogen Ceratocystis fimbriata.</title>
        <authorList>
            <person name="Simpson M.C."/>
            <person name="Wilken P.M."/>
            <person name="Coetzee M.P."/>
            <person name="Wingfield M.J."/>
            <person name="Wingfield B.D."/>
        </authorList>
    </citation>
    <scope>NUCLEOTIDE SEQUENCE [LARGE SCALE GENOMIC DNA]</scope>
    <source>
        <strain evidence="2 3">CBS 114723</strain>
    </source>
</reference>
<comment type="caution">
    <text evidence="2">The sequence shown here is derived from an EMBL/GenBank/DDBJ whole genome shotgun (WGS) entry which is preliminary data.</text>
</comment>
<feature type="compositionally biased region" description="Polar residues" evidence="1">
    <location>
        <begin position="27"/>
        <end position="36"/>
    </location>
</feature>
<feature type="region of interest" description="Disordered" evidence="1">
    <location>
        <begin position="80"/>
        <end position="101"/>
    </location>
</feature>
<organism evidence="2 3">
    <name type="scientific">Ceratocystis fimbriata CBS 114723</name>
    <dbReference type="NCBI Taxonomy" id="1035309"/>
    <lineage>
        <taxon>Eukaryota</taxon>
        <taxon>Fungi</taxon>
        <taxon>Dikarya</taxon>
        <taxon>Ascomycota</taxon>
        <taxon>Pezizomycotina</taxon>
        <taxon>Sordariomycetes</taxon>
        <taxon>Hypocreomycetidae</taxon>
        <taxon>Microascales</taxon>
        <taxon>Ceratocystidaceae</taxon>
        <taxon>Ceratocystis</taxon>
    </lineage>
</organism>
<proteinExistence type="predicted"/>
<keyword evidence="3" id="KW-1185">Reference proteome</keyword>
<evidence type="ECO:0000313" key="3">
    <source>
        <dbReference type="Proteomes" id="UP000222788"/>
    </source>
</evidence>
<dbReference type="EMBL" id="APWK03000040">
    <property type="protein sequence ID" value="PHH53629.1"/>
    <property type="molecule type" value="Genomic_DNA"/>
</dbReference>
<evidence type="ECO:0000256" key="1">
    <source>
        <dbReference type="SAM" id="MobiDB-lite"/>
    </source>
</evidence>
<protein>
    <submittedName>
        <fullName evidence="2">Uncharacterized protein</fullName>
    </submittedName>
</protein>
<feature type="region of interest" description="Disordered" evidence="1">
    <location>
        <begin position="1"/>
        <end position="45"/>
    </location>
</feature>
<feature type="compositionally biased region" description="Basic residues" evidence="1">
    <location>
        <begin position="7"/>
        <end position="17"/>
    </location>
</feature>
<feature type="compositionally biased region" description="Polar residues" evidence="1">
    <location>
        <begin position="139"/>
        <end position="152"/>
    </location>
</feature>
<gene>
    <name evidence="2" type="ORF">CFIMG_008158RA00001</name>
</gene>